<name>A0A2P5XPP6_GOSBA</name>
<organism evidence="2 3">
    <name type="scientific">Gossypium barbadense</name>
    <name type="common">Sea Island cotton</name>
    <name type="synonym">Hibiscus barbadensis</name>
    <dbReference type="NCBI Taxonomy" id="3634"/>
    <lineage>
        <taxon>Eukaryota</taxon>
        <taxon>Viridiplantae</taxon>
        <taxon>Streptophyta</taxon>
        <taxon>Embryophyta</taxon>
        <taxon>Tracheophyta</taxon>
        <taxon>Spermatophyta</taxon>
        <taxon>Magnoliopsida</taxon>
        <taxon>eudicotyledons</taxon>
        <taxon>Gunneridae</taxon>
        <taxon>Pentapetalae</taxon>
        <taxon>rosids</taxon>
        <taxon>malvids</taxon>
        <taxon>Malvales</taxon>
        <taxon>Malvaceae</taxon>
        <taxon>Malvoideae</taxon>
        <taxon>Gossypium</taxon>
    </lineage>
</organism>
<protein>
    <submittedName>
        <fullName evidence="2">Uncharacterized protein</fullName>
    </submittedName>
</protein>
<gene>
    <name evidence="2" type="ORF">GOBAR_AA15349</name>
</gene>
<sequence>MEQLNAIAIHDEEGLVAKPRRETVELDEWWTQKLRTPDRLKLSQDELNTSPNQLKVGDKVLLDAADPRITTSEPNEKIPLTVFSIFPYGYFGLLSTAAQSSSLTLIDQMSPQGISSMLSMRMIKKRRGTYPPQYRLAQSTEEEDLKDIPDDVPQCHEDLPTQSPPPSSIIKSSKAHHRIGTKNSTEKGSPRLSCPARPRP</sequence>
<feature type="compositionally biased region" description="Basic and acidic residues" evidence="1">
    <location>
        <begin position="146"/>
        <end position="159"/>
    </location>
</feature>
<proteinExistence type="predicted"/>
<dbReference type="AlphaFoldDB" id="A0A2P5XPP6"/>
<feature type="region of interest" description="Disordered" evidence="1">
    <location>
        <begin position="139"/>
        <end position="200"/>
    </location>
</feature>
<reference evidence="2 3" key="1">
    <citation type="submission" date="2015-01" db="EMBL/GenBank/DDBJ databases">
        <title>Genome of allotetraploid Gossypium barbadense reveals genomic plasticity and fiber elongation in cotton evolution.</title>
        <authorList>
            <person name="Chen X."/>
            <person name="Liu X."/>
            <person name="Zhao B."/>
            <person name="Zheng H."/>
            <person name="Hu Y."/>
            <person name="Lu G."/>
            <person name="Yang C."/>
            <person name="Chen J."/>
            <person name="Shan C."/>
            <person name="Zhang L."/>
            <person name="Zhou Y."/>
            <person name="Wang L."/>
            <person name="Guo W."/>
            <person name="Bai Y."/>
            <person name="Ruan J."/>
            <person name="Shangguan X."/>
            <person name="Mao Y."/>
            <person name="Jiang J."/>
            <person name="Zhu Y."/>
            <person name="Lei J."/>
            <person name="Kang H."/>
            <person name="Chen S."/>
            <person name="He X."/>
            <person name="Wang R."/>
            <person name="Wang Y."/>
            <person name="Chen J."/>
            <person name="Wang L."/>
            <person name="Yu S."/>
            <person name="Wang B."/>
            <person name="Wei J."/>
            <person name="Song S."/>
            <person name="Lu X."/>
            <person name="Gao Z."/>
            <person name="Gu W."/>
            <person name="Deng X."/>
            <person name="Ma D."/>
            <person name="Wang S."/>
            <person name="Liang W."/>
            <person name="Fang L."/>
            <person name="Cai C."/>
            <person name="Zhu X."/>
            <person name="Zhou B."/>
            <person name="Zhang Y."/>
            <person name="Chen Z."/>
            <person name="Xu S."/>
            <person name="Zhu R."/>
            <person name="Wang S."/>
            <person name="Zhang T."/>
            <person name="Zhao G."/>
        </authorList>
    </citation>
    <scope>NUCLEOTIDE SEQUENCE [LARGE SCALE GENOMIC DNA]</scope>
    <source>
        <strain evidence="3">cv. Xinhai21</strain>
        <tissue evidence="2">Leaf</tissue>
    </source>
</reference>
<dbReference type="EMBL" id="KZ664478">
    <property type="protein sequence ID" value="PPS05319.1"/>
    <property type="molecule type" value="Genomic_DNA"/>
</dbReference>
<accession>A0A2P5XPP6</accession>
<evidence type="ECO:0000313" key="2">
    <source>
        <dbReference type="EMBL" id="PPS05319.1"/>
    </source>
</evidence>
<evidence type="ECO:0000313" key="3">
    <source>
        <dbReference type="Proteomes" id="UP000239757"/>
    </source>
</evidence>
<evidence type="ECO:0000256" key="1">
    <source>
        <dbReference type="SAM" id="MobiDB-lite"/>
    </source>
</evidence>
<dbReference type="Proteomes" id="UP000239757">
    <property type="component" value="Unassembled WGS sequence"/>
</dbReference>